<keyword evidence="2" id="KW-0342">GTP-binding</keyword>
<dbReference type="Pfam" id="PF00350">
    <property type="entry name" value="Dynamin_N"/>
    <property type="match status" value="1"/>
</dbReference>
<dbReference type="InterPro" id="IPR030381">
    <property type="entry name" value="G_DYNAMIN_dom"/>
</dbReference>
<dbReference type="AlphaFoldDB" id="A0A250XST2"/>
<dbReference type="OrthoDB" id="5061070at2759"/>
<evidence type="ECO:0000256" key="1">
    <source>
        <dbReference type="ARBA" id="ARBA00022741"/>
    </source>
</evidence>
<gene>
    <name evidence="5" type="ORF">CEUSTIGMA_g13398.t1</name>
</gene>
<keyword evidence="1" id="KW-0547">Nucleotide-binding</keyword>
<evidence type="ECO:0000256" key="2">
    <source>
        <dbReference type="ARBA" id="ARBA00023134"/>
    </source>
</evidence>
<evidence type="ECO:0000259" key="4">
    <source>
        <dbReference type="PROSITE" id="PS51718"/>
    </source>
</evidence>
<dbReference type="PRINTS" id="PR00195">
    <property type="entry name" value="DYNAMIN"/>
</dbReference>
<proteinExistence type="predicted"/>
<dbReference type="Pfam" id="PF01031">
    <property type="entry name" value="Dynamin_M"/>
    <property type="match status" value="1"/>
</dbReference>
<dbReference type="GO" id="GO:0005525">
    <property type="term" value="F:GTP binding"/>
    <property type="evidence" value="ECO:0007669"/>
    <property type="project" value="InterPro"/>
</dbReference>
<dbReference type="GO" id="GO:0016020">
    <property type="term" value="C:membrane"/>
    <property type="evidence" value="ECO:0007669"/>
    <property type="project" value="TreeGrafter"/>
</dbReference>
<dbReference type="GO" id="GO:0005874">
    <property type="term" value="C:microtubule"/>
    <property type="evidence" value="ECO:0007669"/>
    <property type="project" value="TreeGrafter"/>
</dbReference>
<dbReference type="SMART" id="SM00053">
    <property type="entry name" value="DYNc"/>
    <property type="match status" value="1"/>
</dbReference>
<feature type="domain" description="GED" evidence="3">
    <location>
        <begin position="581"/>
        <end position="677"/>
    </location>
</feature>
<dbReference type="GO" id="GO:0008017">
    <property type="term" value="F:microtubule binding"/>
    <property type="evidence" value="ECO:0007669"/>
    <property type="project" value="TreeGrafter"/>
</dbReference>
<dbReference type="SUPFAM" id="SSF52540">
    <property type="entry name" value="P-loop containing nucleoside triphosphate hydrolases"/>
    <property type="match status" value="1"/>
</dbReference>
<dbReference type="InterPro" id="IPR001401">
    <property type="entry name" value="Dynamin_GTPase"/>
</dbReference>
<evidence type="ECO:0000259" key="3">
    <source>
        <dbReference type="PROSITE" id="PS51388"/>
    </source>
</evidence>
<dbReference type="GO" id="GO:0005737">
    <property type="term" value="C:cytoplasm"/>
    <property type="evidence" value="ECO:0007669"/>
    <property type="project" value="TreeGrafter"/>
</dbReference>
<name>A0A250XST2_9CHLO</name>
<keyword evidence="6" id="KW-1185">Reference proteome</keyword>
<dbReference type="PROSITE" id="PS51718">
    <property type="entry name" value="G_DYNAMIN_2"/>
    <property type="match status" value="1"/>
</dbReference>
<dbReference type="InterPro" id="IPR020850">
    <property type="entry name" value="GED_dom"/>
</dbReference>
<sequence length="677" mass="76485">MVSKYITTSPAAFATSKYSKLSSRVIDTCNQLRQLGVSNDIKLPTLVTAGNQSSGKSSVVEAIAGIPLPRSSGTCTRCPTEVRMRSVHQVVRLTLTDVDQKKPKEPEHSRSFLELPTEYQLEFTRNSVVLEIEGADADLTIIDLPGIIQSHHKGPHYVEMIKSMVLNSIESDHVIIVMVITAMDDVENQAINLEARNVDPEGQRTIGVITKPDNIPKGEHDKWVALASNRRPGQELSLGYYVVRNPGQNELDESIRFEDARVKESEYFETSPYWPSNGELQGRLGTTFLRNALSESLVQGIKKGLPGMQRQANQKLEDIRQELKTLPIKPIDDVRYDFHNRMKAVAEGIDNEAKGLNGFSKGILQKLKQSYSKFEEAVEETLPAFEVEEELIALGAEDGVKVSQEAFFNVLTLEEVAALRSEHIGMELPGYTPYSAVEELLRRFKEQWRTPTSECLNSAREILEALINKHLEKIFAQHPHMHLKLRDIISNIVDESASECEDRLQRLINMERNTFTMNNEAITMAKAAFLVRLKKAYVGPYNTLDQNQQASILNMLASSNVNRFKRVEDIFLAQPTAVDAELEMMAVTLAYYKIALKRVVDTVPQHIEDYLLQNTIGKDRFSDRVCMKINEYVGGESAGDTLMRELMAEHEIIEAKRRRLEDLQQRLIRSIAVMKNL</sequence>
<dbReference type="CDD" id="cd08771">
    <property type="entry name" value="DLP_1"/>
    <property type="match status" value="1"/>
</dbReference>
<dbReference type="STRING" id="1157962.A0A250XST2"/>
<dbReference type="PANTHER" id="PTHR11566">
    <property type="entry name" value="DYNAMIN"/>
    <property type="match status" value="1"/>
</dbReference>
<feature type="domain" description="Dynamin-type G" evidence="4">
    <location>
        <begin position="40"/>
        <end position="306"/>
    </location>
</feature>
<dbReference type="InterPro" id="IPR027417">
    <property type="entry name" value="P-loop_NTPase"/>
</dbReference>
<organism evidence="5 6">
    <name type="scientific">Chlamydomonas eustigma</name>
    <dbReference type="NCBI Taxonomy" id="1157962"/>
    <lineage>
        <taxon>Eukaryota</taxon>
        <taxon>Viridiplantae</taxon>
        <taxon>Chlorophyta</taxon>
        <taxon>core chlorophytes</taxon>
        <taxon>Chlorophyceae</taxon>
        <taxon>CS clade</taxon>
        <taxon>Chlamydomonadales</taxon>
        <taxon>Chlamydomonadaceae</taxon>
        <taxon>Chlamydomonas</taxon>
    </lineage>
</organism>
<dbReference type="GO" id="GO:0003924">
    <property type="term" value="F:GTPase activity"/>
    <property type="evidence" value="ECO:0007669"/>
    <property type="project" value="InterPro"/>
</dbReference>
<dbReference type="Gene3D" id="1.20.120.1240">
    <property type="entry name" value="Dynamin, middle domain"/>
    <property type="match status" value="1"/>
</dbReference>
<dbReference type="InterPro" id="IPR045063">
    <property type="entry name" value="Dynamin_N"/>
</dbReference>
<evidence type="ECO:0000313" key="6">
    <source>
        <dbReference type="Proteomes" id="UP000232323"/>
    </source>
</evidence>
<evidence type="ECO:0008006" key="7">
    <source>
        <dbReference type="Google" id="ProtNLM"/>
    </source>
</evidence>
<dbReference type="InterPro" id="IPR000375">
    <property type="entry name" value="Dynamin_stalk"/>
</dbReference>
<dbReference type="InterPro" id="IPR022812">
    <property type="entry name" value="Dynamin"/>
</dbReference>
<dbReference type="EMBL" id="BEGY01000212">
    <property type="protein sequence ID" value="GAX85982.1"/>
    <property type="molecule type" value="Genomic_DNA"/>
</dbReference>
<protein>
    <recommendedName>
        <fullName evidence="7">GED domain-containing protein</fullName>
    </recommendedName>
</protein>
<accession>A0A250XST2</accession>
<evidence type="ECO:0000313" key="5">
    <source>
        <dbReference type="EMBL" id="GAX85982.1"/>
    </source>
</evidence>
<dbReference type="Proteomes" id="UP000232323">
    <property type="component" value="Unassembled WGS sequence"/>
</dbReference>
<dbReference type="Gene3D" id="3.40.50.300">
    <property type="entry name" value="P-loop containing nucleotide triphosphate hydrolases"/>
    <property type="match status" value="1"/>
</dbReference>
<reference evidence="5 6" key="1">
    <citation type="submission" date="2017-08" db="EMBL/GenBank/DDBJ databases">
        <title>Acidophilic green algal genome provides insights into adaptation to an acidic environment.</title>
        <authorList>
            <person name="Hirooka S."/>
            <person name="Hirose Y."/>
            <person name="Kanesaki Y."/>
            <person name="Higuchi S."/>
            <person name="Fujiwara T."/>
            <person name="Onuma R."/>
            <person name="Era A."/>
            <person name="Ohbayashi R."/>
            <person name="Uzuka A."/>
            <person name="Nozaki H."/>
            <person name="Yoshikawa H."/>
            <person name="Miyagishima S.Y."/>
        </authorList>
    </citation>
    <scope>NUCLEOTIDE SEQUENCE [LARGE SCALE GENOMIC DNA]</scope>
    <source>
        <strain evidence="5 6">NIES-2499</strain>
    </source>
</reference>
<comment type="caution">
    <text evidence="5">The sequence shown here is derived from an EMBL/GenBank/DDBJ whole genome shotgun (WGS) entry which is preliminary data.</text>
</comment>
<dbReference type="PROSITE" id="PS51388">
    <property type="entry name" value="GED"/>
    <property type="match status" value="1"/>
</dbReference>
<dbReference type="PANTHER" id="PTHR11566:SF21">
    <property type="entry name" value="DYNAMIN RELATED PROTEIN 1, ISOFORM A"/>
    <property type="match status" value="1"/>
</dbReference>